<dbReference type="RefSeq" id="WP_144261756.1">
    <property type="nucleotide sequence ID" value="NZ_QMDX01000004.1"/>
</dbReference>
<dbReference type="EMBL" id="QMDX01000004">
    <property type="protein sequence ID" value="TSD14309.1"/>
    <property type="molecule type" value="Genomic_DNA"/>
</dbReference>
<comment type="caution">
    <text evidence="2">The sequence shown here is derived from an EMBL/GenBank/DDBJ whole genome shotgun (WGS) entry which is preliminary data.</text>
</comment>
<dbReference type="InParanoid" id="A0A554NAD4"/>
<accession>A0A554NAD4</accession>
<feature type="region of interest" description="Disordered" evidence="1">
    <location>
        <begin position="141"/>
        <end position="164"/>
    </location>
</feature>
<sequence length="225" mass="24020">MSGERFVSATVEAPPVTLLRDAAVRDGVVVPEFQLRTEGRSSPVRIHQPLPEGLDVVDADFQSGAAPDEWAFAGGGVRIDADVPGGGRTLSLGLSVAPDTTVPESFAPPRLSLRDAICGDGDTATRGADPETLDEAIRRVEAGEAPGPDLSDRIPDAEPPEDEGAVVTREQIAERNEELMWLRARAVVAERERERLRATVRELRDALAEADGVDADSLPTLDDDP</sequence>
<evidence type="ECO:0000256" key="1">
    <source>
        <dbReference type="SAM" id="MobiDB-lite"/>
    </source>
</evidence>
<protein>
    <submittedName>
        <fullName evidence="2">Uncharacterized protein</fullName>
    </submittedName>
</protein>
<dbReference type="Proteomes" id="UP000319894">
    <property type="component" value="Unassembled WGS sequence"/>
</dbReference>
<evidence type="ECO:0000313" key="3">
    <source>
        <dbReference type="Proteomes" id="UP000319894"/>
    </source>
</evidence>
<feature type="region of interest" description="Disordered" evidence="1">
    <location>
        <begin position="206"/>
        <end position="225"/>
    </location>
</feature>
<name>A0A554NAD4_9EURY</name>
<evidence type="ECO:0000313" key="2">
    <source>
        <dbReference type="EMBL" id="TSD14309.1"/>
    </source>
</evidence>
<reference evidence="2 3" key="1">
    <citation type="submission" date="2018-06" db="EMBL/GenBank/DDBJ databases">
        <title>Natronomonas sp. F16-60 a new haloarchaeon isolated from a solar saltern of Isla Cristina, Huelva, Spain.</title>
        <authorList>
            <person name="Duran-Viseras A."/>
            <person name="Sanchez-Porro C."/>
            <person name="Ventosa A."/>
        </authorList>
    </citation>
    <scope>NUCLEOTIDE SEQUENCE [LARGE SCALE GENOMIC DNA]</scope>
    <source>
        <strain evidence="2 3">F16-60</strain>
    </source>
</reference>
<proteinExistence type="predicted"/>
<gene>
    <name evidence="2" type="ORF">DP107_08645</name>
</gene>
<keyword evidence="3" id="KW-1185">Reference proteome</keyword>
<organism evidence="2 3">
    <name type="scientific">Haloglomus irregulare</name>
    <dbReference type="NCBI Taxonomy" id="2234134"/>
    <lineage>
        <taxon>Archaea</taxon>
        <taxon>Methanobacteriati</taxon>
        <taxon>Methanobacteriota</taxon>
        <taxon>Stenosarchaea group</taxon>
        <taxon>Halobacteria</taxon>
        <taxon>Halobacteriales</taxon>
        <taxon>Natronomonadaceae</taxon>
        <taxon>Haloglomus</taxon>
    </lineage>
</organism>
<dbReference type="AlphaFoldDB" id="A0A554NAD4"/>